<keyword evidence="4 7" id="KW-1133">Transmembrane helix</keyword>
<evidence type="ECO:0000256" key="4">
    <source>
        <dbReference type="ARBA" id="ARBA00022989"/>
    </source>
</evidence>
<feature type="transmembrane region" description="Helical" evidence="7">
    <location>
        <begin position="59"/>
        <end position="89"/>
    </location>
</feature>
<evidence type="ECO:0000259" key="8">
    <source>
        <dbReference type="Pfam" id="PF01529"/>
    </source>
</evidence>
<dbReference type="PROSITE" id="PS50216">
    <property type="entry name" value="DHHC"/>
    <property type="match status" value="1"/>
</dbReference>
<evidence type="ECO:0000256" key="3">
    <source>
        <dbReference type="ARBA" id="ARBA00022692"/>
    </source>
</evidence>
<feature type="transmembrane region" description="Helical" evidence="7">
    <location>
        <begin position="182"/>
        <end position="206"/>
    </location>
</feature>
<sequence length="376" mass="43798">MSDIHWTFLSSGGRFLHWLWLMYNMTKITIFALFYNDFADKYYIGDTFMEPLFWFVDHFIKILGPICVAAVIFFSSTLIIIAYVIGLPFYLRQNFYVLTIALILGHWLLICVVFYYYMAFTTEPGFPPQGAMISEAVSICKRCIAPKPPRTHHCSVCNRCILKMDHHCPWLNNCVGHYNHRYFFMFCAYSWIGIVFVIIFGIPVAYEHFFENSENNVISPVVVNFVRSVADYISFKSSILQKQDIFQQSVPSNSTSQVSEWPKTLYHSCVVYAALLCVAVLVVVGGLLSWHARLISKGETSIESHINKKETARYLKEGKIYKNPYNFGAAKNWKIFLRIDYRRPWWYVFIPFIEEPIGDGMQWSMLSCTDYFNADE</sequence>
<evidence type="ECO:0000256" key="6">
    <source>
        <dbReference type="ARBA" id="ARBA00023315"/>
    </source>
</evidence>
<feature type="transmembrane region" description="Helical" evidence="7">
    <location>
        <begin position="265"/>
        <end position="288"/>
    </location>
</feature>
<keyword evidence="6 7" id="KW-0012">Acyltransferase</keyword>
<dbReference type="AlphaFoldDB" id="A0AAV4UA11"/>
<name>A0AAV4UA11_9ARAC</name>
<proteinExistence type="inferred from homology"/>
<accession>A0AAV4UA11</accession>
<reference evidence="9 10" key="1">
    <citation type="submission" date="2021-06" db="EMBL/GenBank/DDBJ databases">
        <title>Caerostris darwini draft genome.</title>
        <authorList>
            <person name="Kono N."/>
            <person name="Arakawa K."/>
        </authorList>
    </citation>
    <scope>NUCLEOTIDE SEQUENCE [LARGE SCALE GENOMIC DNA]</scope>
</reference>
<evidence type="ECO:0000256" key="1">
    <source>
        <dbReference type="ARBA" id="ARBA00004141"/>
    </source>
</evidence>
<keyword evidence="2 7" id="KW-0808">Transferase</keyword>
<dbReference type="Proteomes" id="UP001054837">
    <property type="component" value="Unassembled WGS sequence"/>
</dbReference>
<dbReference type="GO" id="GO:0016020">
    <property type="term" value="C:membrane"/>
    <property type="evidence" value="ECO:0007669"/>
    <property type="project" value="UniProtKB-SubCell"/>
</dbReference>
<comment type="similarity">
    <text evidence="7">Belongs to the DHHC palmitoyltransferase family.</text>
</comment>
<evidence type="ECO:0000313" key="9">
    <source>
        <dbReference type="EMBL" id="GIY54545.1"/>
    </source>
</evidence>
<dbReference type="Pfam" id="PF01529">
    <property type="entry name" value="DHHC"/>
    <property type="match status" value="1"/>
</dbReference>
<comment type="caution">
    <text evidence="9">The sequence shown here is derived from an EMBL/GenBank/DDBJ whole genome shotgun (WGS) entry which is preliminary data.</text>
</comment>
<dbReference type="PANTHER" id="PTHR12246">
    <property type="entry name" value="PALMITOYLTRANSFERASE ZDHHC16"/>
    <property type="match status" value="1"/>
</dbReference>
<evidence type="ECO:0000256" key="2">
    <source>
        <dbReference type="ARBA" id="ARBA00022679"/>
    </source>
</evidence>
<dbReference type="GO" id="GO:0019706">
    <property type="term" value="F:protein-cysteine S-palmitoyltransferase activity"/>
    <property type="evidence" value="ECO:0007669"/>
    <property type="project" value="UniProtKB-EC"/>
</dbReference>
<feature type="domain" description="Palmitoyltransferase DHHC" evidence="8">
    <location>
        <begin position="138"/>
        <end position="305"/>
    </location>
</feature>
<comment type="catalytic activity">
    <reaction evidence="7">
        <text>L-cysteinyl-[protein] + hexadecanoyl-CoA = S-hexadecanoyl-L-cysteinyl-[protein] + CoA</text>
        <dbReference type="Rhea" id="RHEA:36683"/>
        <dbReference type="Rhea" id="RHEA-COMP:10131"/>
        <dbReference type="Rhea" id="RHEA-COMP:11032"/>
        <dbReference type="ChEBI" id="CHEBI:29950"/>
        <dbReference type="ChEBI" id="CHEBI:57287"/>
        <dbReference type="ChEBI" id="CHEBI:57379"/>
        <dbReference type="ChEBI" id="CHEBI:74151"/>
        <dbReference type="EC" id="2.3.1.225"/>
    </reaction>
</comment>
<gene>
    <name evidence="9" type="primary">ZDHHC16</name>
    <name evidence="9" type="ORF">CDAR_507111</name>
</gene>
<organism evidence="9 10">
    <name type="scientific">Caerostris darwini</name>
    <dbReference type="NCBI Taxonomy" id="1538125"/>
    <lineage>
        <taxon>Eukaryota</taxon>
        <taxon>Metazoa</taxon>
        <taxon>Ecdysozoa</taxon>
        <taxon>Arthropoda</taxon>
        <taxon>Chelicerata</taxon>
        <taxon>Arachnida</taxon>
        <taxon>Araneae</taxon>
        <taxon>Araneomorphae</taxon>
        <taxon>Entelegynae</taxon>
        <taxon>Araneoidea</taxon>
        <taxon>Araneidae</taxon>
        <taxon>Caerostris</taxon>
    </lineage>
</organism>
<comment type="subcellular location">
    <subcellularLocation>
        <location evidence="1">Membrane</location>
        <topology evidence="1">Multi-pass membrane protein</topology>
    </subcellularLocation>
</comment>
<keyword evidence="3 7" id="KW-0812">Transmembrane</keyword>
<keyword evidence="10" id="KW-1185">Reference proteome</keyword>
<evidence type="ECO:0000256" key="5">
    <source>
        <dbReference type="ARBA" id="ARBA00023136"/>
    </source>
</evidence>
<keyword evidence="5 7" id="KW-0472">Membrane</keyword>
<feature type="transmembrane region" description="Helical" evidence="7">
    <location>
        <begin position="95"/>
        <end position="117"/>
    </location>
</feature>
<feature type="transmembrane region" description="Helical" evidence="7">
    <location>
        <begin position="20"/>
        <end position="38"/>
    </location>
</feature>
<dbReference type="InterPro" id="IPR039859">
    <property type="entry name" value="PFA4/ZDH16/20/ERF2-like"/>
</dbReference>
<protein>
    <recommendedName>
        <fullName evidence="7">Palmitoyltransferase</fullName>
        <ecNumber evidence="7">2.3.1.225</ecNumber>
    </recommendedName>
</protein>
<dbReference type="EC" id="2.3.1.225" evidence="7"/>
<dbReference type="InterPro" id="IPR001594">
    <property type="entry name" value="Palmitoyltrfase_DHHC"/>
</dbReference>
<dbReference type="EMBL" id="BPLQ01010944">
    <property type="protein sequence ID" value="GIY54545.1"/>
    <property type="molecule type" value="Genomic_DNA"/>
</dbReference>
<evidence type="ECO:0000256" key="7">
    <source>
        <dbReference type="RuleBase" id="RU079119"/>
    </source>
</evidence>
<comment type="domain">
    <text evidence="7">The DHHC domain is required for palmitoyltransferase activity.</text>
</comment>
<evidence type="ECO:0000313" key="10">
    <source>
        <dbReference type="Proteomes" id="UP001054837"/>
    </source>
</evidence>